<keyword evidence="2" id="KW-1133">Transmembrane helix</keyword>
<feature type="compositionally biased region" description="Polar residues" evidence="1">
    <location>
        <begin position="491"/>
        <end position="519"/>
    </location>
</feature>
<organism evidence="3 4">
    <name type="scientific">Talaromyces stipitatus (strain ATCC 10500 / CBS 375.48 / QM 6759 / NRRL 1006)</name>
    <name type="common">Penicillium stipitatum</name>
    <dbReference type="NCBI Taxonomy" id="441959"/>
    <lineage>
        <taxon>Eukaryota</taxon>
        <taxon>Fungi</taxon>
        <taxon>Dikarya</taxon>
        <taxon>Ascomycota</taxon>
        <taxon>Pezizomycotina</taxon>
        <taxon>Eurotiomycetes</taxon>
        <taxon>Eurotiomycetidae</taxon>
        <taxon>Eurotiales</taxon>
        <taxon>Trichocomaceae</taxon>
        <taxon>Talaromyces</taxon>
        <taxon>Talaromyces sect. Talaromyces</taxon>
    </lineage>
</organism>
<dbReference type="EMBL" id="EQ962655">
    <property type="protein sequence ID" value="EED18019.1"/>
    <property type="molecule type" value="Genomic_DNA"/>
</dbReference>
<feature type="compositionally biased region" description="Polar residues" evidence="1">
    <location>
        <begin position="683"/>
        <end position="692"/>
    </location>
</feature>
<name>B8M9L7_TALSN</name>
<feature type="compositionally biased region" description="Low complexity" evidence="1">
    <location>
        <begin position="672"/>
        <end position="682"/>
    </location>
</feature>
<evidence type="ECO:0000313" key="4">
    <source>
        <dbReference type="Proteomes" id="UP000001745"/>
    </source>
</evidence>
<feature type="region of interest" description="Disordered" evidence="1">
    <location>
        <begin position="367"/>
        <end position="591"/>
    </location>
</feature>
<feature type="transmembrane region" description="Helical" evidence="2">
    <location>
        <begin position="98"/>
        <end position="118"/>
    </location>
</feature>
<dbReference type="AlphaFoldDB" id="B8M9L7"/>
<feature type="compositionally biased region" description="Polar residues" evidence="1">
    <location>
        <begin position="463"/>
        <end position="474"/>
    </location>
</feature>
<dbReference type="PhylomeDB" id="B8M9L7"/>
<feature type="region of interest" description="Disordered" evidence="1">
    <location>
        <begin position="295"/>
        <end position="330"/>
    </location>
</feature>
<feature type="compositionally biased region" description="Polar residues" evidence="1">
    <location>
        <begin position="295"/>
        <end position="317"/>
    </location>
</feature>
<evidence type="ECO:0000256" key="2">
    <source>
        <dbReference type="SAM" id="Phobius"/>
    </source>
</evidence>
<protein>
    <submittedName>
        <fullName evidence="3">Uncharacterized protein</fullName>
    </submittedName>
</protein>
<dbReference type="eggNOG" id="ENOG502T1HR">
    <property type="taxonomic scope" value="Eukaryota"/>
</dbReference>
<keyword evidence="2" id="KW-0472">Membrane</keyword>
<accession>B8M9L7</accession>
<sequence length="745" mass="82078">MFGPPTTSNRSRQVWIRAVIFVGLYLILLLSFTQCALVLYLYGTSQVDGLMTPSLIIGLIASFLSVPFVVIHTILSWQYRRAPGLNMPRNALHMACSHLPRIMVAMWLAASVAGLFVVSKQAVCVASTTTQKYWKAGLSCQIHRGTVILEILAFISASALFFCFQVCERPFGASLLGLYAPQRPPQDGSIFSESSWESETLKNEILYLCRHPDAGPGNGELYWSPNDSSLFETPVRPPSIRYPGPTRVRPQLHVNTHTNSIRPSIVGATSVATDTSPKVSPVEATAGARSFSLRSDISPLSRNPSLTSTLQPGTESALTRPPPPPVPKIPEIPEILAKAKTKRTRQKSSVSSRKFLPKDWLSEPLSEDPQIRALASPPLPPEFDAVFQSSGSEDEEKEKEEEKRDTALPSPPAPVAPPEGRKSSDDAQSDSSNGSSIQTRHRSMTAPGNPPLVLPPVPLMVRKSQTSYINQTPRSIHHPHHPNYVPPAVTPKTSTEGINKQQAPRNNQGPISNINNKQAIQRDKSISKSTRLPPRRQLSTNHHPNPRLPPSQTALPSHRSLKDMQRGLRTSSSFRNSHNQFPRRTPSHNTLHPHQLHYQCQYHHQYNMLHHPPRVSTTALRPAYTRRFHSNDGRGFDPARTLPPIPRSDDTATLYPSTRRPRISTYGGFPRTTSTTSGTLSSAENTSTTGTISARRTSLSLAGGGVALDGDREIVERMNTYRGAERTSICAPPQGGLMRMSKMDV</sequence>
<dbReference type="RefSeq" id="XP_002482011.1">
    <property type="nucleotide sequence ID" value="XM_002481966.1"/>
</dbReference>
<feature type="transmembrane region" description="Helical" evidence="2">
    <location>
        <begin position="55"/>
        <end position="77"/>
    </location>
</feature>
<feature type="compositionally biased region" description="Pro residues" evidence="1">
    <location>
        <begin position="320"/>
        <end position="330"/>
    </location>
</feature>
<evidence type="ECO:0000256" key="1">
    <source>
        <dbReference type="SAM" id="MobiDB-lite"/>
    </source>
</evidence>
<dbReference type="STRING" id="441959.B8M9L7"/>
<reference evidence="4" key="1">
    <citation type="journal article" date="2015" name="Genome Announc.">
        <title>Genome sequence of the AIDS-associated pathogen Penicillium marneffei (ATCC18224) and its near taxonomic relative Talaromyces stipitatus (ATCC10500).</title>
        <authorList>
            <person name="Nierman W.C."/>
            <person name="Fedorova-Abrams N.D."/>
            <person name="Andrianopoulos A."/>
        </authorList>
    </citation>
    <scope>NUCLEOTIDE SEQUENCE [LARGE SCALE GENOMIC DNA]</scope>
    <source>
        <strain evidence="4">ATCC 10500 / CBS 375.48 / QM 6759 / NRRL 1006</strain>
    </source>
</reference>
<keyword evidence="2" id="KW-0812">Transmembrane</keyword>
<feature type="region of interest" description="Disordered" evidence="1">
    <location>
        <begin position="628"/>
        <end position="692"/>
    </location>
</feature>
<dbReference type="GeneID" id="8105849"/>
<dbReference type="HOGENOM" id="CLU_423875_0_0_1"/>
<dbReference type="Proteomes" id="UP000001745">
    <property type="component" value="Unassembled WGS sequence"/>
</dbReference>
<evidence type="ECO:0000313" key="3">
    <source>
        <dbReference type="EMBL" id="EED18019.1"/>
    </source>
</evidence>
<feature type="compositionally biased region" description="Polar residues" evidence="1">
    <location>
        <begin position="568"/>
        <end position="591"/>
    </location>
</feature>
<feature type="compositionally biased region" description="Polar residues" evidence="1">
    <location>
        <begin position="429"/>
        <end position="438"/>
    </location>
</feature>
<proteinExistence type="predicted"/>
<feature type="compositionally biased region" description="Pro residues" evidence="1">
    <location>
        <begin position="448"/>
        <end position="458"/>
    </location>
</feature>
<dbReference type="InParanoid" id="B8M9L7"/>
<keyword evidence="4" id="KW-1185">Reference proteome</keyword>
<dbReference type="OrthoDB" id="4226885at2759"/>
<gene>
    <name evidence="3" type="ORF">TSTA_117910</name>
</gene>
<dbReference type="VEuPathDB" id="FungiDB:TSTA_117910"/>
<feature type="transmembrane region" description="Helical" evidence="2">
    <location>
        <begin position="18"/>
        <end position="43"/>
    </location>
</feature>